<evidence type="ECO:0000313" key="2">
    <source>
        <dbReference type="Proteomes" id="UP000016496"/>
    </source>
</evidence>
<gene>
    <name evidence="1" type="ORF">HMPREF1981_00601</name>
</gene>
<organism evidence="1 2">
    <name type="scientific">Bacteroides pyogenes F0041</name>
    <dbReference type="NCBI Taxonomy" id="1321819"/>
    <lineage>
        <taxon>Bacteria</taxon>
        <taxon>Pseudomonadati</taxon>
        <taxon>Bacteroidota</taxon>
        <taxon>Bacteroidia</taxon>
        <taxon>Bacteroidales</taxon>
        <taxon>Bacteroidaceae</taxon>
        <taxon>Bacteroides</taxon>
    </lineage>
</organism>
<dbReference type="Proteomes" id="UP000016496">
    <property type="component" value="Unassembled WGS sequence"/>
</dbReference>
<dbReference type="EMBL" id="AWSV01000040">
    <property type="protein sequence ID" value="ERI88217.1"/>
    <property type="molecule type" value="Genomic_DNA"/>
</dbReference>
<dbReference type="HOGENOM" id="CLU_093828_1_0_10"/>
<reference evidence="1 2" key="1">
    <citation type="submission" date="2013-08" db="EMBL/GenBank/DDBJ databases">
        <authorList>
            <person name="Weinstock G."/>
            <person name="Sodergren E."/>
            <person name="Wylie T."/>
            <person name="Fulton L."/>
            <person name="Fulton R."/>
            <person name="Fronick C."/>
            <person name="O'Laughlin M."/>
            <person name="Godfrey J."/>
            <person name="Miner T."/>
            <person name="Herter B."/>
            <person name="Appelbaum E."/>
            <person name="Cordes M."/>
            <person name="Lek S."/>
            <person name="Wollam A."/>
            <person name="Pepin K.H."/>
            <person name="Palsikar V.B."/>
            <person name="Mitreva M."/>
            <person name="Wilson R.K."/>
        </authorList>
    </citation>
    <scope>NUCLEOTIDE SEQUENCE [LARGE SCALE GENOMIC DNA]</scope>
    <source>
        <strain evidence="1 2">F0041</strain>
    </source>
</reference>
<protein>
    <recommendedName>
        <fullName evidence="3">Thioredoxin domain-containing protein</fullName>
    </recommendedName>
</protein>
<evidence type="ECO:0008006" key="3">
    <source>
        <dbReference type="Google" id="ProtNLM"/>
    </source>
</evidence>
<evidence type="ECO:0000313" key="1">
    <source>
        <dbReference type="EMBL" id="ERI88217.1"/>
    </source>
</evidence>
<dbReference type="Gene3D" id="3.40.30.10">
    <property type="entry name" value="Glutaredoxin"/>
    <property type="match status" value="1"/>
</dbReference>
<dbReference type="AlphaFoldDB" id="U2E294"/>
<name>U2E294_9BACE</name>
<accession>U2E294</accession>
<comment type="caution">
    <text evidence="1">The sequence shown here is derived from an EMBL/GenBank/DDBJ whole genome shotgun (WGS) entry which is preliminary data.</text>
</comment>
<proteinExistence type="predicted"/>
<sequence>MKLYSKLFIFFYIVFCLLACTTKEMNKLKKDYKSFMGRRVDLPFKEMRHLSSQGIDFKNSNNANSKYVYVSYLDASKCSPCHLATIGKWEDIFSIFDRNDLPIEIVIIYAVKEQSVSALRKSYEYNGCIRHVYIDTSNQFEKSNKFLPKDNKLHTFLLNPKNEVVFIGDPTRNSKIRKLLLDYIENIL</sequence>